<reference evidence="14 15" key="1">
    <citation type="submission" date="2018-02" db="EMBL/GenBank/DDBJ databases">
        <title>Insights into the biology of acidophilic members of the Acidiferrobacteraceae family derived from comparative genomic analyses.</title>
        <authorList>
            <person name="Issotta F."/>
            <person name="Thyssen C."/>
            <person name="Mena C."/>
            <person name="Moya A."/>
            <person name="Bellenberg S."/>
            <person name="Sproer C."/>
            <person name="Covarrubias P.C."/>
            <person name="Sand W."/>
            <person name="Quatrini R."/>
            <person name="Vera M."/>
        </authorList>
    </citation>
    <scope>NUCLEOTIDE SEQUENCE [LARGE SCALE GENOMIC DNA]</scope>
    <source>
        <strain evidence="15">m-1</strain>
    </source>
</reference>
<dbReference type="Gene3D" id="3.40.50.150">
    <property type="entry name" value="Vaccinia Virus protein VP39"/>
    <property type="match status" value="1"/>
</dbReference>
<dbReference type="RefSeq" id="WP_114283155.1">
    <property type="nucleotide sequence ID" value="NZ_PSYR01000002.1"/>
</dbReference>
<evidence type="ECO:0000256" key="11">
    <source>
        <dbReference type="HAMAP-Rule" id="MF_01547"/>
    </source>
</evidence>
<dbReference type="SUPFAM" id="SSF53335">
    <property type="entry name" value="S-adenosyl-L-methionine-dependent methyltransferases"/>
    <property type="match status" value="1"/>
</dbReference>
<proteinExistence type="inferred from homology"/>
<organism evidence="14 15">
    <name type="scientific">Acidiferrobacter thiooxydans</name>
    <dbReference type="NCBI Taxonomy" id="163359"/>
    <lineage>
        <taxon>Bacteria</taxon>
        <taxon>Pseudomonadati</taxon>
        <taxon>Pseudomonadota</taxon>
        <taxon>Gammaproteobacteria</taxon>
        <taxon>Acidiferrobacterales</taxon>
        <taxon>Acidiferrobacteraceae</taxon>
        <taxon>Acidiferrobacter</taxon>
    </lineage>
</organism>
<feature type="active site" description="Proton acceptor" evidence="11 12">
    <location>
        <position position="156"/>
    </location>
</feature>
<feature type="binding site" evidence="11">
    <location>
        <position position="56"/>
    </location>
    <ligand>
        <name>S-adenosyl-L-methionine</name>
        <dbReference type="ChEBI" id="CHEBI:59789"/>
    </ligand>
</feature>
<keyword evidence="3 11" id="KW-0808">Transferase</keyword>
<dbReference type="EC" id="2.1.1.166" evidence="6 11"/>
<dbReference type="AlphaFoldDB" id="A0A368HHF8"/>
<comment type="catalytic activity">
    <reaction evidence="10 11">
        <text>uridine(2552) in 23S rRNA + S-adenosyl-L-methionine = 2'-O-methyluridine(2552) in 23S rRNA + S-adenosyl-L-homocysteine + H(+)</text>
        <dbReference type="Rhea" id="RHEA:42720"/>
        <dbReference type="Rhea" id="RHEA-COMP:10202"/>
        <dbReference type="Rhea" id="RHEA-COMP:10203"/>
        <dbReference type="ChEBI" id="CHEBI:15378"/>
        <dbReference type="ChEBI" id="CHEBI:57856"/>
        <dbReference type="ChEBI" id="CHEBI:59789"/>
        <dbReference type="ChEBI" id="CHEBI:65315"/>
        <dbReference type="ChEBI" id="CHEBI:74478"/>
        <dbReference type="EC" id="2.1.1.166"/>
    </reaction>
</comment>
<keyword evidence="15" id="KW-1185">Reference proteome</keyword>
<dbReference type="PANTHER" id="PTHR10920:SF18">
    <property type="entry name" value="RRNA METHYLTRANSFERASE 2, MITOCHONDRIAL"/>
    <property type="match status" value="1"/>
</dbReference>
<comment type="function">
    <text evidence="5 11">Specifically methylates the uridine in position 2552 of 23S rRNA at the 2'-O position of the ribose in the fully assembled 50S ribosomal subunit.</text>
</comment>
<accession>A0A368HHF8</accession>
<dbReference type="EMBL" id="PSYR01000002">
    <property type="protein sequence ID" value="RCN56497.1"/>
    <property type="molecule type" value="Genomic_DNA"/>
</dbReference>
<dbReference type="InterPro" id="IPR050082">
    <property type="entry name" value="RNA_methyltr_RlmE"/>
</dbReference>
<dbReference type="PANTHER" id="PTHR10920">
    <property type="entry name" value="RIBOSOMAL RNA METHYLTRANSFERASE"/>
    <property type="match status" value="1"/>
</dbReference>
<evidence type="ECO:0000313" key="14">
    <source>
        <dbReference type="EMBL" id="RCN56497.1"/>
    </source>
</evidence>
<evidence type="ECO:0000259" key="13">
    <source>
        <dbReference type="Pfam" id="PF01728"/>
    </source>
</evidence>
<evidence type="ECO:0000256" key="8">
    <source>
        <dbReference type="ARBA" id="ARBA00041995"/>
    </source>
</evidence>
<evidence type="ECO:0000256" key="5">
    <source>
        <dbReference type="ARBA" id="ARBA00037569"/>
    </source>
</evidence>
<feature type="binding site" evidence="11">
    <location>
        <position position="116"/>
    </location>
    <ligand>
        <name>S-adenosyl-L-methionine</name>
        <dbReference type="ChEBI" id="CHEBI:59789"/>
    </ligand>
</feature>
<keyword evidence="1 11" id="KW-0698">rRNA processing</keyword>
<dbReference type="FunFam" id="3.40.50.150:FF:000005">
    <property type="entry name" value="Ribosomal RNA large subunit methyltransferase E"/>
    <property type="match status" value="1"/>
</dbReference>
<sequence>MARNRWMDEHFADPYVKRAQAEGYRSRAAYKLMEIDARDHLIRPGSVIADLGSAPGGFAQYAARRLGPAGRIVAVDVLPMDPLPGVVFIQGDFTDPDCYEAVRGALGDRVDLVISDMAPNISGVEASDQARSMGLAEIALDFAISCLTRDGSCLIKVFQGAGFPELLADMRHRFQRVATRKPPASRPRSPEVYLLGTGLRPVVSGPES</sequence>
<feature type="binding site" evidence="11">
    <location>
        <position position="76"/>
    </location>
    <ligand>
        <name>S-adenosyl-L-methionine</name>
        <dbReference type="ChEBI" id="CHEBI:59789"/>
    </ligand>
</feature>
<evidence type="ECO:0000256" key="12">
    <source>
        <dbReference type="PIRSR" id="PIRSR005461-1"/>
    </source>
</evidence>
<dbReference type="GO" id="GO:0005737">
    <property type="term" value="C:cytoplasm"/>
    <property type="evidence" value="ECO:0007669"/>
    <property type="project" value="UniProtKB-SubCell"/>
</dbReference>
<keyword evidence="2 11" id="KW-0489">Methyltransferase</keyword>
<feature type="binding site" evidence="11">
    <location>
        <position position="58"/>
    </location>
    <ligand>
        <name>S-adenosyl-L-methionine</name>
        <dbReference type="ChEBI" id="CHEBI:59789"/>
    </ligand>
</feature>
<dbReference type="InterPro" id="IPR002877">
    <property type="entry name" value="RNA_MeTrfase_FtsJ_dom"/>
</dbReference>
<evidence type="ECO:0000256" key="1">
    <source>
        <dbReference type="ARBA" id="ARBA00022552"/>
    </source>
</evidence>
<evidence type="ECO:0000256" key="2">
    <source>
        <dbReference type="ARBA" id="ARBA00022603"/>
    </source>
</evidence>
<feature type="domain" description="Ribosomal RNA methyltransferase FtsJ" evidence="13">
    <location>
        <begin position="24"/>
        <end position="198"/>
    </location>
</feature>
<dbReference type="GO" id="GO:0008650">
    <property type="term" value="F:rRNA (uridine-2'-O-)-methyltransferase activity"/>
    <property type="evidence" value="ECO:0007669"/>
    <property type="project" value="UniProtKB-UniRule"/>
</dbReference>
<name>A0A368HHF8_9GAMM</name>
<keyword evidence="11" id="KW-0963">Cytoplasm</keyword>
<dbReference type="InterPro" id="IPR015507">
    <property type="entry name" value="rRNA-MeTfrase_E"/>
</dbReference>
<evidence type="ECO:0000256" key="9">
    <source>
        <dbReference type="ARBA" id="ARBA00042745"/>
    </source>
</evidence>
<evidence type="ECO:0000313" key="15">
    <source>
        <dbReference type="Proteomes" id="UP000253250"/>
    </source>
</evidence>
<evidence type="ECO:0000256" key="7">
    <source>
        <dbReference type="ARBA" id="ARBA00041129"/>
    </source>
</evidence>
<evidence type="ECO:0000256" key="3">
    <source>
        <dbReference type="ARBA" id="ARBA00022679"/>
    </source>
</evidence>
<protein>
    <recommendedName>
        <fullName evidence="7 11">Ribosomal RNA large subunit methyltransferase E</fullName>
        <ecNumber evidence="6 11">2.1.1.166</ecNumber>
    </recommendedName>
    <alternativeName>
        <fullName evidence="9 11">23S rRNA Um2552 methyltransferase</fullName>
    </alternativeName>
    <alternativeName>
        <fullName evidence="8 11">rRNA (uridine-2'-O-)-methyltransferase</fullName>
    </alternativeName>
</protein>
<dbReference type="Proteomes" id="UP000253250">
    <property type="component" value="Unassembled WGS sequence"/>
</dbReference>
<evidence type="ECO:0000256" key="4">
    <source>
        <dbReference type="ARBA" id="ARBA00022691"/>
    </source>
</evidence>
<dbReference type="PIRSF" id="PIRSF005461">
    <property type="entry name" value="23S_rRNA_mtase"/>
    <property type="match status" value="1"/>
</dbReference>
<comment type="similarity">
    <text evidence="11">Belongs to the class I-like SAM-binding methyltransferase superfamily. RNA methyltransferase RlmE family.</text>
</comment>
<dbReference type="Pfam" id="PF01728">
    <property type="entry name" value="FtsJ"/>
    <property type="match status" value="1"/>
</dbReference>
<comment type="caution">
    <text evidence="14">The sequence shown here is derived from an EMBL/GenBank/DDBJ whole genome shotgun (WGS) entry which is preliminary data.</text>
</comment>
<evidence type="ECO:0000256" key="10">
    <source>
        <dbReference type="ARBA" id="ARBA00048970"/>
    </source>
</evidence>
<dbReference type="InterPro" id="IPR029063">
    <property type="entry name" value="SAM-dependent_MTases_sf"/>
</dbReference>
<dbReference type="HAMAP" id="MF_01547">
    <property type="entry name" value="RNA_methyltr_E"/>
    <property type="match status" value="1"/>
</dbReference>
<gene>
    <name evidence="11" type="primary">rlmE</name>
    <name evidence="11" type="synonym">ftsJ</name>
    <name evidence="11" type="synonym">rrmJ</name>
    <name evidence="14" type="ORF">C4900_11885</name>
</gene>
<keyword evidence="4 11" id="KW-0949">S-adenosyl-L-methionine</keyword>
<evidence type="ECO:0000256" key="6">
    <source>
        <dbReference type="ARBA" id="ARBA00038861"/>
    </source>
</evidence>
<feature type="binding site" evidence="11">
    <location>
        <position position="92"/>
    </location>
    <ligand>
        <name>S-adenosyl-L-methionine</name>
        <dbReference type="ChEBI" id="CHEBI:59789"/>
    </ligand>
</feature>
<comment type="subcellular location">
    <subcellularLocation>
        <location evidence="11">Cytoplasm</location>
    </subcellularLocation>
</comment>
<dbReference type="OrthoDB" id="9790080at2"/>